<name>A0A1G4I4T4_TRYEQ</name>
<dbReference type="GeneID" id="92382955"/>
<comment type="caution">
    <text evidence="8">The sequence shown here is derived from an EMBL/GenBank/DDBJ whole genome shotgun (WGS) entry which is preliminary data.</text>
</comment>
<evidence type="ECO:0000256" key="4">
    <source>
        <dbReference type="ARBA" id="ARBA00038223"/>
    </source>
</evidence>
<evidence type="ECO:0000256" key="2">
    <source>
        <dbReference type="ARBA" id="ARBA00022490"/>
    </source>
</evidence>
<dbReference type="PANTHER" id="PTHR21107">
    <property type="entry name" value="CYTOCHROME C OXIDASE ASSEMBLY PROTEIN COX19"/>
    <property type="match status" value="1"/>
</dbReference>
<dbReference type="Proteomes" id="UP000195570">
    <property type="component" value="Unassembled WGS sequence"/>
</dbReference>
<evidence type="ECO:0000256" key="1">
    <source>
        <dbReference type="ARBA" id="ARBA00004496"/>
    </source>
</evidence>
<feature type="domain" description="CHCH" evidence="7">
    <location>
        <begin position="30"/>
        <end position="63"/>
    </location>
</feature>
<dbReference type="VEuPathDB" id="TriTrypDB:TEOVI_000902100"/>
<dbReference type="InterPro" id="IPR051383">
    <property type="entry name" value="COX19"/>
</dbReference>
<organism evidence="8 9">
    <name type="scientific">Trypanosoma equiperdum</name>
    <dbReference type="NCBI Taxonomy" id="5694"/>
    <lineage>
        <taxon>Eukaryota</taxon>
        <taxon>Discoba</taxon>
        <taxon>Euglenozoa</taxon>
        <taxon>Kinetoplastea</taxon>
        <taxon>Metakinetoplastina</taxon>
        <taxon>Trypanosomatida</taxon>
        <taxon>Trypanosomatidae</taxon>
        <taxon>Trypanosoma</taxon>
    </lineage>
</organism>
<dbReference type="SMR" id="A0A1G4I4T4"/>
<comment type="similarity">
    <text evidence="4">Belongs to the COX19 family.</text>
</comment>
<dbReference type="SUPFAM" id="SSF47072">
    <property type="entry name" value="Cysteine alpha-hairpin motif"/>
    <property type="match status" value="1"/>
</dbReference>
<dbReference type="InterPro" id="IPR010625">
    <property type="entry name" value="CHCH"/>
</dbReference>
<comment type="subcellular location">
    <subcellularLocation>
        <location evidence="1">Cytoplasm</location>
    </subcellularLocation>
</comment>
<dbReference type="InterPro" id="IPR009069">
    <property type="entry name" value="Cys_alpha_HP_mot_SF"/>
</dbReference>
<evidence type="ECO:0000256" key="6">
    <source>
        <dbReference type="SAM" id="MobiDB-lite"/>
    </source>
</evidence>
<evidence type="ECO:0000259" key="7">
    <source>
        <dbReference type="Pfam" id="PF06747"/>
    </source>
</evidence>
<dbReference type="Pfam" id="PF06747">
    <property type="entry name" value="CHCH"/>
    <property type="match status" value="1"/>
</dbReference>
<evidence type="ECO:0000256" key="3">
    <source>
        <dbReference type="ARBA" id="ARBA00023157"/>
    </source>
</evidence>
<evidence type="ECO:0000313" key="8">
    <source>
        <dbReference type="EMBL" id="SCU66723.1"/>
    </source>
</evidence>
<dbReference type="AlphaFoldDB" id="A0A1G4I4T4"/>
<dbReference type="PANTHER" id="PTHR21107:SF2">
    <property type="entry name" value="CYTOCHROME C OXIDASE ASSEMBLY PROTEIN COX19"/>
    <property type="match status" value="1"/>
</dbReference>
<feature type="compositionally biased region" description="Basic and acidic residues" evidence="6">
    <location>
        <begin position="117"/>
        <end position="128"/>
    </location>
</feature>
<proteinExistence type="inferred from homology"/>
<feature type="region of interest" description="Disordered" evidence="6">
    <location>
        <begin position="117"/>
        <end position="145"/>
    </location>
</feature>
<keyword evidence="3" id="KW-1015">Disulfide bond</keyword>
<keyword evidence="9" id="KW-1185">Reference proteome</keyword>
<protein>
    <recommendedName>
        <fullName evidence="5">Cytochrome c oxidase assembly protein COX19</fullName>
    </recommendedName>
</protein>
<dbReference type="EMBL" id="CZPT02000608">
    <property type="protein sequence ID" value="SCU66723.1"/>
    <property type="molecule type" value="Genomic_DNA"/>
</dbReference>
<evidence type="ECO:0000256" key="5">
    <source>
        <dbReference type="ARBA" id="ARBA00039385"/>
    </source>
</evidence>
<keyword evidence="2" id="KW-0963">Cytoplasm</keyword>
<dbReference type="GO" id="GO:0005758">
    <property type="term" value="C:mitochondrial intermembrane space"/>
    <property type="evidence" value="ECO:0007669"/>
    <property type="project" value="TreeGrafter"/>
</dbReference>
<evidence type="ECO:0000313" key="9">
    <source>
        <dbReference type="Proteomes" id="UP000195570"/>
    </source>
</evidence>
<dbReference type="PROSITE" id="PS51808">
    <property type="entry name" value="CHCH"/>
    <property type="match status" value="1"/>
</dbReference>
<accession>A0A1G4I4T4</accession>
<dbReference type="GO" id="GO:0033617">
    <property type="term" value="P:mitochondrial respiratory chain complex IV assembly"/>
    <property type="evidence" value="ECO:0007669"/>
    <property type="project" value="TreeGrafter"/>
</dbReference>
<gene>
    <name evidence="8" type="ORF">TEOVI_000902100</name>
</gene>
<sequence length="145" mass="16775">MANGVTANSMRVSVKAPDLGAFPLDHYRECKSEIEEYYTCLRSNDYVTPMCREQVRAYLQCRMDRGLMKPADIEGFGIPETEFVPMRQHRADIRQQWLRQKMNQVTAVWESYRRDDLNVPDGYERPRGSDSGGRPQPLPGETNKT</sequence>
<dbReference type="RefSeq" id="XP_067078133.1">
    <property type="nucleotide sequence ID" value="XM_067222032.1"/>
</dbReference>
<reference evidence="8" key="1">
    <citation type="submission" date="2016-09" db="EMBL/GenBank/DDBJ databases">
        <authorList>
            <person name="Hebert L."/>
            <person name="Moumen B."/>
        </authorList>
    </citation>
    <scope>NUCLEOTIDE SEQUENCE [LARGE SCALE GENOMIC DNA]</scope>
    <source>
        <strain evidence="8">OVI</strain>
    </source>
</reference>